<feature type="signal peptide" evidence="1">
    <location>
        <begin position="1"/>
        <end position="28"/>
    </location>
</feature>
<dbReference type="InterPro" id="IPR048310">
    <property type="entry name" value="GxGYxYP_N_2nd"/>
</dbReference>
<keyword evidence="7" id="KW-1185">Reference proteome</keyword>
<dbReference type="InterPro" id="IPR038410">
    <property type="entry name" value="GxGYxYP_C_sf"/>
</dbReference>
<dbReference type="PANTHER" id="PTHR37321:SF1">
    <property type="entry name" value="EXPORTED PROTEIN"/>
    <property type="match status" value="1"/>
</dbReference>
<dbReference type="PANTHER" id="PTHR37321">
    <property type="entry name" value="EXPORTED PROTEIN-RELATED"/>
    <property type="match status" value="1"/>
</dbReference>
<dbReference type="AlphaFoldDB" id="S0EX79"/>
<protein>
    <recommendedName>
        <fullName evidence="8">Glycoside hydrolase 123 C-terminal domain-containing protein</fullName>
    </recommendedName>
</protein>
<dbReference type="InParanoid" id="S0EX79"/>
<evidence type="ECO:0000259" key="3">
    <source>
        <dbReference type="Pfam" id="PF16216"/>
    </source>
</evidence>
<dbReference type="OrthoDB" id="3799094at2"/>
<dbReference type="PATRIC" id="fig|1303518.3.peg.2338"/>
<dbReference type="Pfam" id="PF14323">
    <property type="entry name" value="GxGYxYP_C"/>
    <property type="match status" value="1"/>
</dbReference>
<dbReference type="Pfam" id="PF20957">
    <property type="entry name" value="GxGYxYP_N_2nd"/>
    <property type="match status" value="1"/>
</dbReference>
<dbReference type="HOGENOM" id="CLU_013833_0_0_0"/>
<gene>
    <name evidence="6" type="ORF">CCALI_02250</name>
</gene>
<proteinExistence type="predicted"/>
<feature type="domain" description="GxGYxYP putative glycoside hydrolase C-terminal" evidence="2">
    <location>
        <begin position="496"/>
        <end position="729"/>
    </location>
</feature>
<accession>S0EX79</accession>
<dbReference type="InterPro" id="IPR032626">
    <property type="entry name" value="GxGYxYP_N_1st"/>
</dbReference>
<organism evidence="6 7">
    <name type="scientific">Chthonomonas calidirosea (strain DSM 23976 / ICMP 18418 / T49)</name>
    <dbReference type="NCBI Taxonomy" id="1303518"/>
    <lineage>
        <taxon>Bacteria</taxon>
        <taxon>Bacillati</taxon>
        <taxon>Armatimonadota</taxon>
        <taxon>Chthonomonadia</taxon>
        <taxon>Chthonomonadales</taxon>
        <taxon>Chthonomonadaceae</taxon>
        <taxon>Chthonomonas</taxon>
    </lineage>
</organism>
<feature type="domain" description="GxGYxYP putative glycoside hydrolase first N-terminal" evidence="3">
    <location>
        <begin position="234"/>
        <end position="303"/>
    </location>
</feature>
<evidence type="ECO:0000256" key="1">
    <source>
        <dbReference type="SAM" id="SignalP"/>
    </source>
</evidence>
<dbReference type="InterPro" id="IPR048309">
    <property type="entry name" value="GxGYxYP_N_3rd"/>
</dbReference>
<evidence type="ECO:0000259" key="4">
    <source>
        <dbReference type="Pfam" id="PF20957"/>
    </source>
</evidence>
<evidence type="ECO:0000259" key="2">
    <source>
        <dbReference type="Pfam" id="PF14323"/>
    </source>
</evidence>
<evidence type="ECO:0008006" key="8">
    <source>
        <dbReference type="Google" id="ProtNLM"/>
    </source>
</evidence>
<sequence>MVSRYPLICGIVCWLALSCFGLWTKAAAQVPEDILREVPPHFEVPSGSYTLVATWAAAGTLYKHGTGKAVSDPQATESKAWEASVGEPSAAMLYGPYITTLPQGDYVAFARVERTSSTDEEIVGTLDACIDYGQNILNSVDLATADLPREHYVEIPLPFHYPGGALEVRVNWAGYANLRVDKVTLFRVEGANLSQFIHRAPPARESGEPNHLTPLFAPAGTPLFPRSHTPASTLEVLDLRKQGPSWQLLLLSLQGLVNRQRPRIYYLLNDQDPFWLRWMRQNGWIKGWKEVTDPHQLLQEYRSVYHGLVVTDPTRPASVNVATMIASIDDLLVATPSLAKELGLPVKEDLRGRWTTDVQAYQWAFDNLWPHLNHEVISCTYPQQMPLRDYLVENRIFIFWISGPIDGARPGADPTAEMHLMEQLLAKMPADAPVISYPYAGQDVGVGEGPGVTLFAEFGRYLVGSTDCSNLSVHSGIRLPNFHQRHPAPPKLDPRKVYVSWILSDGDNLPVLSVFNFPVLWKSPVRGTMPIGWTISPSSWLLMPDIANYYYQTASPDDQFVGAVSGIGYTYPDSFGARYKAPYRQEVFDRFLYQTAEGYRHMDIVDGWIMGITHDSLLDRYAEDIPTLQALFPDYGRRVGSYDEATYPIVRNLPVFHAVTNWNGQLSREEQIDSLVEQIKAITPERRPAFLHLFALNWFTDLSMLPEIMRRLGPDYVVVRPDVLGALYREYLKKEKLLVSCPNLIARIIGLPLRFQCTLENVESHPVSAQVRVTDGMTDVEIEGNLAALAPDVKVPVSVAGVPQADTVQLEATVEGGPSHRTTVQLRSIDPSELVGGLEVLRTKSGTLPTLSYVQHFDVSALAHQTGAMVTDPRAIGGRAWQVLPGKDQAGHALFGPYVPMPAGDYLALFRIERVGEQEGSVGLVDSCVGGGVPVLAERGVLLSELPLGRYVYVPLVFHHPGGALETRFYWDGKVGVRMDGVDLWRISGGTTTTMRRP</sequence>
<feature type="domain" description="GxGYxYP putative glycoside hydrolase second N-terminal" evidence="4">
    <location>
        <begin position="306"/>
        <end position="372"/>
    </location>
</feature>
<name>S0EX79_CHTCT</name>
<dbReference type="STRING" id="454171.CP488_01844"/>
<dbReference type="eggNOG" id="COG1595">
    <property type="taxonomic scope" value="Bacteria"/>
</dbReference>
<dbReference type="Pfam" id="PF16216">
    <property type="entry name" value="GxGYxYP_N"/>
    <property type="match status" value="1"/>
</dbReference>
<dbReference type="Gene3D" id="3.20.20.490">
    <property type="entry name" value="GxGYxYP glycoside hydrolase, C-terminal domain"/>
    <property type="match status" value="1"/>
</dbReference>
<dbReference type="Proteomes" id="UP000014227">
    <property type="component" value="Chromosome I"/>
</dbReference>
<dbReference type="RefSeq" id="WP_016483577.1">
    <property type="nucleotide sequence ID" value="NC_021487.1"/>
</dbReference>
<dbReference type="Pfam" id="PF20958">
    <property type="entry name" value="GxGYxYP_N_3rd"/>
    <property type="match status" value="1"/>
</dbReference>
<dbReference type="KEGG" id="ccz:CCALI_02250"/>
<evidence type="ECO:0000313" key="6">
    <source>
        <dbReference type="EMBL" id="CCW36057.1"/>
    </source>
</evidence>
<dbReference type="InterPro" id="IPR025832">
    <property type="entry name" value="GxGYxYP_C"/>
</dbReference>
<reference evidence="7" key="1">
    <citation type="submission" date="2013-03" db="EMBL/GenBank/DDBJ databases">
        <title>Genome sequence of Chthonomonas calidirosea, the first sequenced genome from the Armatimonadetes phylum (formally candidate division OP10).</title>
        <authorList>
            <person name="Lee K.C.Y."/>
            <person name="Morgan X.C."/>
            <person name="Dunfield P.F."/>
            <person name="Tamas I."/>
            <person name="Houghton K.M."/>
            <person name="Vyssotski M."/>
            <person name="Ryan J.L.J."/>
            <person name="Lagutin K."/>
            <person name="McDonald I.R."/>
            <person name="Stott M.B."/>
        </authorList>
    </citation>
    <scope>NUCLEOTIDE SEQUENCE [LARGE SCALE GENOMIC DNA]</scope>
    <source>
        <strain evidence="7">DSM 23976 / ICMP 18418 / T49</strain>
    </source>
</reference>
<evidence type="ECO:0000313" key="7">
    <source>
        <dbReference type="Proteomes" id="UP000014227"/>
    </source>
</evidence>
<dbReference type="PROSITE" id="PS51257">
    <property type="entry name" value="PROKAR_LIPOPROTEIN"/>
    <property type="match status" value="1"/>
</dbReference>
<feature type="chain" id="PRO_5004486181" description="Glycoside hydrolase 123 C-terminal domain-containing protein" evidence="1">
    <location>
        <begin position="29"/>
        <end position="998"/>
    </location>
</feature>
<evidence type="ECO:0000259" key="5">
    <source>
        <dbReference type="Pfam" id="PF20958"/>
    </source>
</evidence>
<keyword evidence="1" id="KW-0732">Signal</keyword>
<feature type="domain" description="GxGYxYP putative glycoside hydrolase third N-terminal" evidence="5">
    <location>
        <begin position="374"/>
        <end position="476"/>
    </location>
</feature>
<dbReference type="EMBL" id="HF951689">
    <property type="protein sequence ID" value="CCW36057.1"/>
    <property type="molecule type" value="Genomic_DNA"/>
</dbReference>